<dbReference type="Proteomes" id="UP000272942">
    <property type="component" value="Unassembled WGS sequence"/>
</dbReference>
<feature type="region of interest" description="Disordered" evidence="1">
    <location>
        <begin position="1"/>
        <end position="117"/>
    </location>
</feature>
<accession>A0A183A691</accession>
<feature type="compositionally biased region" description="Polar residues" evidence="1">
    <location>
        <begin position="167"/>
        <end position="177"/>
    </location>
</feature>
<evidence type="ECO:0000313" key="2">
    <source>
        <dbReference type="EMBL" id="VDP66576.1"/>
    </source>
</evidence>
<keyword evidence="3" id="KW-1185">Reference proteome</keyword>
<organism evidence="4">
    <name type="scientific">Echinostoma caproni</name>
    <dbReference type="NCBI Taxonomy" id="27848"/>
    <lineage>
        <taxon>Eukaryota</taxon>
        <taxon>Metazoa</taxon>
        <taxon>Spiralia</taxon>
        <taxon>Lophotrochozoa</taxon>
        <taxon>Platyhelminthes</taxon>
        <taxon>Trematoda</taxon>
        <taxon>Digenea</taxon>
        <taxon>Plagiorchiida</taxon>
        <taxon>Echinostomata</taxon>
        <taxon>Echinostomatoidea</taxon>
        <taxon>Echinostomatidae</taxon>
        <taxon>Echinostoma</taxon>
    </lineage>
</organism>
<reference evidence="4" key="1">
    <citation type="submission" date="2016-06" db="UniProtKB">
        <authorList>
            <consortium name="WormBaseParasite"/>
        </authorList>
    </citation>
    <scope>IDENTIFICATION</scope>
</reference>
<proteinExistence type="predicted"/>
<feature type="compositionally biased region" description="Basic and acidic residues" evidence="1">
    <location>
        <begin position="178"/>
        <end position="190"/>
    </location>
</feature>
<sequence>MKPPHQSGVEPSIMDPSSAEHTQHTGGTASTGLVQPSRRYKDTEPGQRSVLKSTGTRTEVPGKSSAQSISSSHQPVTDSRAFVVRGGSSYPTRSRSRSGRTSDRSIGTAMKHSSAAVATEYSTRSKITDTIQKSAFHSMQATVGQPQSMPSQYSSQTTALGPHSYDPSPTESVSTTTDSREQERRQISSEDYLREYLSEVVQIA</sequence>
<dbReference type="AlphaFoldDB" id="A0A183A691"/>
<gene>
    <name evidence="2" type="ORF">ECPE_LOCUS2476</name>
</gene>
<dbReference type="OrthoDB" id="6283088at2759"/>
<name>A0A183A691_9TREM</name>
<evidence type="ECO:0000313" key="4">
    <source>
        <dbReference type="WBParaSite" id="ECPE_0000247601-mRNA-1"/>
    </source>
</evidence>
<evidence type="ECO:0000256" key="1">
    <source>
        <dbReference type="SAM" id="MobiDB-lite"/>
    </source>
</evidence>
<feature type="compositionally biased region" description="Polar residues" evidence="1">
    <location>
        <begin position="24"/>
        <end position="34"/>
    </location>
</feature>
<feature type="region of interest" description="Disordered" evidence="1">
    <location>
        <begin position="139"/>
        <end position="190"/>
    </location>
</feature>
<feature type="compositionally biased region" description="Low complexity" evidence="1">
    <location>
        <begin position="145"/>
        <end position="156"/>
    </location>
</feature>
<dbReference type="EMBL" id="UZAN01039634">
    <property type="protein sequence ID" value="VDP66576.1"/>
    <property type="molecule type" value="Genomic_DNA"/>
</dbReference>
<protein>
    <submittedName>
        <fullName evidence="4">Plakophilin-4</fullName>
    </submittedName>
</protein>
<evidence type="ECO:0000313" key="3">
    <source>
        <dbReference type="Proteomes" id="UP000272942"/>
    </source>
</evidence>
<reference evidence="2 3" key="2">
    <citation type="submission" date="2018-11" db="EMBL/GenBank/DDBJ databases">
        <authorList>
            <consortium name="Pathogen Informatics"/>
        </authorList>
    </citation>
    <scope>NUCLEOTIDE SEQUENCE [LARGE SCALE GENOMIC DNA]</scope>
    <source>
        <strain evidence="2 3">Egypt</strain>
    </source>
</reference>
<dbReference type="WBParaSite" id="ECPE_0000247601-mRNA-1">
    <property type="protein sequence ID" value="ECPE_0000247601-mRNA-1"/>
    <property type="gene ID" value="ECPE_0000247601"/>
</dbReference>